<feature type="transmembrane region" description="Helical" evidence="1">
    <location>
        <begin position="25"/>
        <end position="45"/>
    </location>
</feature>
<dbReference type="OrthoDB" id="4334501at2"/>
<dbReference type="EMBL" id="ASHX02000001">
    <property type="protein sequence ID" value="OEJ93840.1"/>
    <property type="molecule type" value="Genomic_DNA"/>
</dbReference>
<protein>
    <submittedName>
        <fullName evidence="2">Uncharacterized protein</fullName>
    </submittedName>
</protein>
<evidence type="ECO:0000313" key="3">
    <source>
        <dbReference type="Proteomes" id="UP000095329"/>
    </source>
</evidence>
<evidence type="ECO:0000313" key="2">
    <source>
        <dbReference type="EMBL" id="OEJ93840.1"/>
    </source>
</evidence>
<proteinExistence type="predicted"/>
<accession>A0A1D3DNE9</accession>
<sequence length="159" mass="16802">MTGNSDEPVFVRTGGQWHYNARNRVGLVLIAVTAPVVAGLLYAYAGSTRWSDAELRAAVHRAAAAVESRPRPAYALRGGYAGILRDEVHAAGEGPPHGARVEPVAGSGPADRFEVTTPDTGAAYCFSVTPPERELPEDAHGRPSSERVRLTVDVAEGPC</sequence>
<keyword evidence="1" id="KW-0472">Membrane</keyword>
<evidence type="ECO:0000256" key="1">
    <source>
        <dbReference type="SAM" id="Phobius"/>
    </source>
</evidence>
<keyword evidence="1" id="KW-0812">Transmembrane</keyword>
<keyword evidence="1" id="KW-1133">Transmembrane helix</keyword>
<reference evidence="2 3" key="1">
    <citation type="journal article" date="2013" name="Genome Announc.">
        <title>Genome Sequence of Streptomyces violaceusniger Strain SPC6, a Halotolerant Streptomycete That Exhibits Rapid Growth and Development.</title>
        <authorList>
            <person name="Chen X."/>
            <person name="Zhang B."/>
            <person name="Zhang W."/>
            <person name="Wu X."/>
            <person name="Zhang M."/>
            <person name="Chen T."/>
            <person name="Liu G."/>
            <person name="Dyson P."/>
        </authorList>
    </citation>
    <scope>NUCLEOTIDE SEQUENCE [LARGE SCALE GENOMIC DNA]</scope>
    <source>
        <strain evidence="2 3">SPC6</strain>
    </source>
</reference>
<name>A0A1D3DNE9_9ACTN</name>
<comment type="caution">
    <text evidence="2">The sequence shown here is derived from an EMBL/GenBank/DDBJ whole genome shotgun (WGS) entry which is preliminary data.</text>
</comment>
<dbReference type="Proteomes" id="UP000095329">
    <property type="component" value="Unassembled WGS sequence"/>
</dbReference>
<gene>
    <name evidence="2" type="ORF">J116_004525</name>
</gene>
<keyword evidence="3" id="KW-1185">Reference proteome</keyword>
<organism evidence="2 3">
    <name type="scientific">Streptomyces thermolilacinus SPC6</name>
    <dbReference type="NCBI Taxonomy" id="1306406"/>
    <lineage>
        <taxon>Bacteria</taxon>
        <taxon>Bacillati</taxon>
        <taxon>Actinomycetota</taxon>
        <taxon>Actinomycetes</taxon>
        <taxon>Kitasatosporales</taxon>
        <taxon>Streptomycetaceae</taxon>
        <taxon>Streptomyces</taxon>
    </lineage>
</organism>
<dbReference type="RefSeq" id="WP_023590538.1">
    <property type="nucleotide sequence ID" value="NZ_ASHX02000001.1"/>
</dbReference>
<dbReference type="eggNOG" id="ENOG5032C46">
    <property type="taxonomic scope" value="Bacteria"/>
</dbReference>
<dbReference type="AlphaFoldDB" id="A0A1D3DNE9"/>